<dbReference type="PROSITE" id="PS50090">
    <property type="entry name" value="MYB_LIKE"/>
    <property type="match status" value="1"/>
</dbReference>
<evidence type="ECO:0000313" key="6">
    <source>
        <dbReference type="EMBL" id="KAF6149382.1"/>
    </source>
</evidence>
<organism evidence="6 7">
    <name type="scientific">Kingdonia uniflora</name>
    <dbReference type="NCBI Taxonomy" id="39325"/>
    <lineage>
        <taxon>Eukaryota</taxon>
        <taxon>Viridiplantae</taxon>
        <taxon>Streptophyta</taxon>
        <taxon>Embryophyta</taxon>
        <taxon>Tracheophyta</taxon>
        <taxon>Spermatophyta</taxon>
        <taxon>Magnoliopsida</taxon>
        <taxon>Ranunculales</taxon>
        <taxon>Circaeasteraceae</taxon>
        <taxon>Kingdonia</taxon>
    </lineage>
</organism>
<dbReference type="GO" id="GO:0005634">
    <property type="term" value="C:nucleus"/>
    <property type="evidence" value="ECO:0007669"/>
    <property type="project" value="UniProtKB-SubCell"/>
</dbReference>
<feature type="domain" description="Myb-like" evidence="4">
    <location>
        <begin position="9"/>
        <end position="89"/>
    </location>
</feature>
<evidence type="ECO:0000259" key="4">
    <source>
        <dbReference type="PROSITE" id="PS50090"/>
    </source>
</evidence>
<dbReference type="SMART" id="SM00717">
    <property type="entry name" value="SANT"/>
    <property type="match status" value="1"/>
</dbReference>
<dbReference type="PANTHER" id="PTHR47999:SF96">
    <property type="entry name" value="TRANSCRIPTION REPRESSOR MYB6-LIKE"/>
    <property type="match status" value="1"/>
</dbReference>
<evidence type="ECO:0000259" key="5">
    <source>
        <dbReference type="PROSITE" id="PS51294"/>
    </source>
</evidence>
<dbReference type="GO" id="GO:0003677">
    <property type="term" value="F:DNA binding"/>
    <property type="evidence" value="ECO:0007669"/>
    <property type="project" value="UniProtKB-KW"/>
</dbReference>
<protein>
    <submittedName>
        <fullName evidence="6">Uncharacterized protein</fullName>
    </submittedName>
</protein>
<keyword evidence="3" id="KW-0539">Nucleus</keyword>
<accession>A0A7J7M3F6</accession>
<proteinExistence type="predicted"/>
<gene>
    <name evidence="6" type="ORF">GIB67_016920</name>
</gene>
<dbReference type="SUPFAM" id="SSF46689">
    <property type="entry name" value="Homeodomain-like"/>
    <property type="match status" value="1"/>
</dbReference>
<dbReference type="OrthoDB" id="2143914at2759"/>
<comment type="subcellular location">
    <subcellularLocation>
        <location evidence="1">Nucleus</location>
    </subcellularLocation>
</comment>
<dbReference type="Pfam" id="PF00249">
    <property type="entry name" value="Myb_DNA-binding"/>
    <property type="match status" value="1"/>
</dbReference>
<dbReference type="PANTHER" id="PTHR47999">
    <property type="entry name" value="TRANSCRIPTION FACTOR MYB8-RELATED-RELATED"/>
    <property type="match status" value="1"/>
</dbReference>
<dbReference type="PROSITE" id="PS51294">
    <property type="entry name" value="HTH_MYB"/>
    <property type="match status" value="1"/>
</dbReference>
<keyword evidence="2" id="KW-0238">DNA-binding</keyword>
<dbReference type="InterPro" id="IPR017930">
    <property type="entry name" value="Myb_dom"/>
</dbReference>
<feature type="domain" description="HTH myb-type" evidence="5">
    <location>
        <begin position="66"/>
        <end position="93"/>
    </location>
</feature>
<dbReference type="EMBL" id="JACGCM010001796">
    <property type="protein sequence ID" value="KAF6149382.1"/>
    <property type="molecule type" value="Genomic_DNA"/>
</dbReference>
<sequence length="255" mass="28934">MGRRPCCSKDGLNRGAWTALEDRTLEEYIQIHGQGSWRNLPIEAGQYYIHATIEDLFLVFEINVLWSLIAGRLPGRTDNEIKNYWNTNLSKKVQSHSTSKRTHKESTLSMEKRILNNPTPSARLPPPVPTTESRVVRTKATRCTKVFFTPELAPESDGLLSDFMDDLDVGGLCLSEFLHSDFSDLCRFDDNNTIRLDGNIDNTNDLSPPPISSDNPLLFHGENIEQYWTGVNCIQRDATSDLQSLDTFLNAKEDW</sequence>
<comment type="caution">
    <text evidence="6">The sequence shown here is derived from an EMBL/GenBank/DDBJ whole genome shotgun (WGS) entry which is preliminary data.</text>
</comment>
<evidence type="ECO:0000256" key="1">
    <source>
        <dbReference type="ARBA" id="ARBA00004123"/>
    </source>
</evidence>
<dbReference type="CDD" id="cd00167">
    <property type="entry name" value="SANT"/>
    <property type="match status" value="1"/>
</dbReference>
<keyword evidence="7" id="KW-1185">Reference proteome</keyword>
<dbReference type="InterPro" id="IPR009057">
    <property type="entry name" value="Homeodomain-like_sf"/>
</dbReference>
<evidence type="ECO:0000313" key="7">
    <source>
        <dbReference type="Proteomes" id="UP000541444"/>
    </source>
</evidence>
<dbReference type="InterPro" id="IPR001005">
    <property type="entry name" value="SANT/Myb"/>
</dbReference>
<name>A0A7J7M3F6_9MAGN</name>
<dbReference type="InterPro" id="IPR015495">
    <property type="entry name" value="Myb_TF_plants"/>
</dbReference>
<reference evidence="6 7" key="1">
    <citation type="journal article" date="2020" name="IScience">
        <title>Genome Sequencing of the Endangered Kingdonia uniflora (Circaeasteraceae, Ranunculales) Reveals Potential Mechanisms of Evolutionary Specialization.</title>
        <authorList>
            <person name="Sun Y."/>
            <person name="Deng T."/>
            <person name="Zhang A."/>
            <person name="Moore M.J."/>
            <person name="Landis J.B."/>
            <person name="Lin N."/>
            <person name="Zhang H."/>
            <person name="Zhang X."/>
            <person name="Huang J."/>
            <person name="Zhang X."/>
            <person name="Sun H."/>
            <person name="Wang H."/>
        </authorList>
    </citation>
    <scope>NUCLEOTIDE SEQUENCE [LARGE SCALE GENOMIC DNA]</scope>
    <source>
        <strain evidence="6">TB1705</strain>
        <tissue evidence="6">Leaf</tissue>
    </source>
</reference>
<dbReference type="AlphaFoldDB" id="A0A7J7M3F6"/>
<dbReference type="Proteomes" id="UP000541444">
    <property type="component" value="Unassembled WGS sequence"/>
</dbReference>
<evidence type="ECO:0000256" key="3">
    <source>
        <dbReference type="ARBA" id="ARBA00023242"/>
    </source>
</evidence>
<dbReference type="Gene3D" id="1.10.10.60">
    <property type="entry name" value="Homeodomain-like"/>
    <property type="match status" value="1"/>
</dbReference>
<evidence type="ECO:0000256" key="2">
    <source>
        <dbReference type="ARBA" id="ARBA00023125"/>
    </source>
</evidence>